<dbReference type="OrthoDB" id="8062037at2759"/>
<evidence type="ECO:0000256" key="2">
    <source>
        <dbReference type="SAM" id="MobiDB-lite"/>
    </source>
</evidence>
<sequence>MPKSSFLPALCRDLDSRGSHLSEAAQEGRSHPSKPKSSRQMSATAGPAKGGVTVEQHEVEPPAELDLAACSLFTAYGVNPALSTWFKQNCAARVRLSTKHEICLGECDDEGPNCAICQDTTAGCFLYITLPCCHQVVGDECLLSWFIGGEISRGKGRGSKKLASTTCPCCRAVLLPRPVVVHASWEDEQEARALAAIIEESRAWIVDRPPPPRVGSSSPRVKREGKRRRRGILEALHLRRRASVRRGSQLLDADVSRG</sequence>
<dbReference type="InterPro" id="IPR013083">
    <property type="entry name" value="Znf_RING/FYVE/PHD"/>
</dbReference>
<protein>
    <recommendedName>
        <fullName evidence="3">RING-type domain-containing protein</fullName>
    </recommendedName>
</protein>
<evidence type="ECO:0000313" key="4">
    <source>
        <dbReference type="EMBL" id="KAF2765517.1"/>
    </source>
</evidence>
<reference evidence="4" key="1">
    <citation type="journal article" date="2020" name="Stud. Mycol.">
        <title>101 Dothideomycetes genomes: a test case for predicting lifestyles and emergence of pathogens.</title>
        <authorList>
            <person name="Haridas S."/>
            <person name="Albert R."/>
            <person name="Binder M."/>
            <person name="Bloem J."/>
            <person name="Labutti K."/>
            <person name="Salamov A."/>
            <person name="Andreopoulos B."/>
            <person name="Baker S."/>
            <person name="Barry K."/>
            <person name="Bills G."/>
            <person name="Bluhm B."/>
            <person name="Cannon C."/>
            <person name="Castanera R."/>
            <person name="Culley D."/>
            <person name="Daum C."/>
            <person name="Ezra D."/>
            <person name="Gonzalez J."/>
            <person name="Henrissat B."/>
            <person name="Kuo A."/>
            <person name="Liang C."/>
            <person name="Lipzen A."/>
            <person name="Lutzoni F."/>
            <person name="Magnuson J."/>
            <person name="Mondo S."/>
            <person name="Nolan M."/>
            <person name="Ohm R."/>
            <person name="Pangilinan J."/>
            <person name="Park H.-J."/>
            <person name="Ramirez L."/>
            <person name="Alfaro M."/>
            <person name="Sun H."/>
            <person name="Tritt A."/>
            <person name="Yoshinaga Y."/>
            <person name="Zwiers L.-H."/>
            <person name="Turgeon B."/>
            <person name="Goodwin S."/>
            <person name="Spatafora J."/>
            <person name="Crous P."/>
            <person name="Grigoriev I."/>
        </authorList>
    </citation>
    <scope>NUCLEOTIDE SEQUENCE</scope>
    <source>
        <strain evidence="4">CBS 116005</strain>
    </source>
</reference>
<dbReference type="Proteomes" id="UP000799436">
    <property type="component" value="Unassembled WGS sequence"/>
</dbReference>
<dbReference type="PROSITE" id="PS50089">
    <property type="entry name" value="ZF_RING_2"/>
    <property type="match status" value="1"/>
</dbReference>
<organism evidence="4 5">
    <name type="scientific">Teratosphaeria nubilosa</name>
    <dbReference type="NCBI Taxonomy" id="161662"/>
    <lineage>
        <taxon>Eukaryota</taxon>
        <taxon>Fungi</taxon>
        <taxon>Dikarya</taxon>
        <taxon>Ascomycota</taxon>
        <taxon>Pezizomycotina</taxon>
        <taxon>Dothideomycetes</taxon>
        <taxon>Dothideomycetidae</taxon>
        <taxon>Mycosphaerellales</taxon>
        <taxon>Teratosphaeriaceae</taxon>
        <taxon>Teratosphaeria</taxon>
    </lineage>
</organism>
<feature type="domain" description="RING-type" evidence="3">
    <location>
        <begin position="114"/>
        <end position="171"/>
    </location>
</feature>
<feature type="region of interest" description="Disordered" evidence="2">
    <location>
        <begin position="208"/>
        <end position="228"/>
    </location>
</feature>
<name>A0A6G1KY40_9PEZI</name>
<dbReference type="SUPFAM" id="SSF57850">
    <property type="entry name" value="RING/U-box"/>
    <property type="match status" value="1"/>
</dbReference>
<keyword evidence="1" id="KW-0863">Zinc-finger</keyword>
<gene>
    <name evidence="4" type="ORF">EJ03DRAFT_385271</name>
</gene>
<keyword evidence="1" id="KW-0862">Zinc</keyword>
<proteinExistence type="predicted"/>
<dbReference type="InterPro" id="IPR001841">
    <property type="entry name" value="Znf_RING"/>
</dbReference>
<evidence type="ECO:0000313" key="5">
    <source>
        <dbReference type="Proteomes" id="UP000799436"/>
    </source>
</evidence>
<evidence type="ECO:0000256" key="1">
    <source>
        <dbReference type="PROSITE-ProRule" id="PRU00175"/>
    </source>
</evidence>
<dbReference type="GO" id="GO:0008270">
    <property type="term" value="F:zinc ion binding"/>
    <property type="evidence" value="ECO:0007669"/>
    <property type="project" value="UniProtKB-KW"/>
</dbReference>
<keyword evidence="5" id="KW-1185">Reference proteome</keyword>
<dbReference type="EMBL" id="ML995890">
    <property type="protein sequence ID" value="KAF2765517.1"/>
    <property type="molecule type" value="Genomic_DNA"/>
</dbReference>
<feature type="region of interest" description="Disordered" evidence="2">
    <location>
        <begin position="18"/>
        <end position="53"/>
    </location>
</feature>
<dbReference type="AlphaFoldDB" id="A0A6G1KY40"/>
<accession>A0A6G1KY40</accession>
<keyword evidence="1" id="KW-0479">Metal-binding</keyword>
<dbReference type="Gene3D" id="3.30.40.10">
    <property type="entry name" value="Zinc/RING finger domain, C3HC4 (zinc finger)"/>
    <property type="match status" value="1"/>
</dbReference>
<evidence type="ECO:0000259" key="3">
    <source>
        <dbReference type="PROSITE" id="PS50089"/>
    </source>
</evidence>
<feature type="compositionally biased region" description="Basic and acidic residues" evidence="2">
    <location>
        <begin position="18"/>
        <end position="30"/>
    </location>
</feature>